<dbReference type="EMBL" id="RCSX01000016">
    <property type="protein sequence ID" value="KAF7925139.1"/>
    <property type="molecule type" value="Genomic_DNA"/>
</dbReference>
<feature type="chain" id="PRO_5046030478" evidence="1">
    <location>
        <begin position="16"/>
        <end position="76"/>
    </location>
</feature>
<accession>A0ABQ7IIF9</accession>
<evidence type="ECO:0000256" key="1">
    <source>
        <dbReference type="SAM" id="SignalP"/>
    </source>
</evidence>
<gene>
    <name evidence="2" type="ORF">EAE98_007227</name>
</gene>
<sequence length="76" mass="8549">MFMDLFITFLQLLEAEGSEEVNSLVLPFDYLLPDSRFGGVKQGKDAHLVGYRAWDPRPGEKAQMFVNVPTKSTIVS</sequence>
<dbReference type="Proteomes" id="UP000783213">
    <property type="component" value="Unassembled WGS sequence"/>
</dbReference>
<comment type="caution">
    <text evidence="2">The sequence shown here is derived from an EMBL/GenBank/DDBJ whole genome shotgun (WGS) entry which is preliminary data.</text>
</comment>
<protein>
    <submittedName>
        <fullName evidence="2">Uncharacterized protein</fullName>
    </submittedName>
</protein>
<keyword evidence="1" id="KW-0732">Signal</keyword>
<keyword evidence="3" id="KW-1185">Reference proteome</keyword>
<proteinExistence type="predicted"/>
<evidence type="ECO:0000313" key="2">
    <source>
        <dbReference type="EMBL" id="KAF7925139.1"/>
    </source>
</evidence>
<evidence type="ECO:0000313" key="3">
    <source>
        <dbReference type="Proteomes" id="UP000783213"/>
    </source>
</evidence>
<dbReference type="GeneID" id="62234001"/>
<feature type="signal peptide" evidence="1">
    <location>
        <begin position="1"/>
        <end position="15"/>
    </location>
</feature>
<name>A0ABQ7IIF9_9HELO</name>
<reference evidence="2 3" key="1">
    <citation type="journal article" date="2020" name="Genome Biol. Evol.">
        <title>Comparative genomics of Sclerotiniaceae.</title>
        <authorList>
            <person name="Valero Jimenez C.A."/>
            <person name="Steentjes M."/>
            <person name="Scholten O.E."/>
            <person name="Van Kan J.A.L."/>
        </authorList>
    </citation>
    <scope>NUCLEOTIDE SEQUENCE [LARGE SCALE GENOMIC DNA]</scope>
    <source>
        <strain evidence="2 3">B1</strain>
    </source>
</reference>
<dbReference type="RefSeq" id="XP_038808992.1">
    <property type="nucleotide sequence ID" value="XM_038954850.1"/>
</dbReference>
<organism evidence="2 3">
    <name type="scientific">Botrytis deweyae</name>
    <dbReference type="NCBI Taxonomy" id="2478750"/>
    <lineage>
        <taxon>Eukaryota</taxon>
        <taxon>Fungi</taxon>
        <taxon>Dikarya</taxon>
        <taxon>Ascomycota</taxon>
        <taxon>Pezizomycotina</taxon>
        <taxon>Leotiomycetes</taxon>
        <taxon>Helotiales</taxon>
        <taxon>Sclerotiniaceae</taxon>
        <taxon>Botrytis</taxon>
    </lineage>
</organism>